<sequence length="194" mass="21819">MTINYLSQKIAKLISVFTVVPIIALLVITIIYLNDSSFFHHNLNWYLMSIFFLVIVPLSAYWLKNYIPKYRQQGREGERKLAFITGIIGQFFGTVTVFILNGPVGVKLLFLTYILAGILLTICNSIIKFRASGHACGVAGPLTFLIFILGKNYLASFILLPLVFWSRLKLRRHTMSELVLGALLGVIATVTVVY</sequence>
<dbReference type="InParanoid" id="B2A8D8"/>
<dbReference type="HOGENOM" id="CLU_110627_0_0_9"/>
<accession>B2A8D8</accession>
<keyword evidence="3" id="KW-1185">Reference proteome</keyword>
<evidence type="ECO:0000313" key="2">
    <source>
        <dbReference type="EMBL" id="ACB84504.1"/>
    </source>
</evidence>
<reference evidence="2 3" key="2">
    <citation type="journal article" date="2011" name="J. Bacteriol.">
        <title>Complete genome sequence of the anaerobic, halophilic alkalithermophile Natranaerobius thermophilus JW/NM-WN-LF.</title>
        <authorList>
            <person name="Zhao B."/>
            <person name="Mesbah N.M."/>
            <person name="Dalin E."/>
            <person name="Goodwin L."/>
            <person name="Nolan M."/>
            <person name="Pitluck S."/>
            <person name="Chertkov O."/>
            <person name="Brettin T.S."/>
            <person name="Han J."/>
            <person name="Larimer F.W."/>
            <person name="Land M.L."/>
            <person name="Hauser L."/>
            <person name="Kyrpides N."/>
            <person name="Wiegel J."/>
        </authorList>
    </citation>
    <scope>NUCLEOTIDE SEQUENCE [LARGE SCALE GENOMIC DNA]</scope>
    <source>
        <strain evidence="3">ATCC BAA-1301 / DSM 18059 / JW/NM-WN-LF</strain>
    </source>
</reference>
<dbReference type="EMBL" id="CP001034">
    <property type="protein sequence ID" value="ACB84504.1"/>
    <property type="molecule type" value="Genomic_DNA"/>
</dbReference>
<keyword evidence="1" id="KW-0472">Membrane</keyword>
<dbReference type="Proteomes" id="UP000001683">
    <property type="component" value="Chromosome"/>
</dbReference>
<dbReference type="eggNOG" id="COG0170">
    <property type="taxonomic scope" value="Bacteria"/>
</dbReference>
<keyword evidence="1" id="KW-1133">Transmembrane helix</keyword>
<dbReference type="AlphaFoldDB" id="B2A8D8"/>
<dbReference type="KEGG" id="nth:Nther_0919"/>
<gene>
    <name evidence="2" type="ordered locus">Nther_0919</name>
</gene>
<feature type="transmembrane region" description="Helical" evidence="1">
    <location>
        <begin position="139"/>
        <end position="163"/>
    </location>
</feature>
<organism evidence="2 3">
    <name type="scientific">Natranaerobius thermophilus (strain ATCC BAA-1301 / DSM 18059 / JW/NM-WN-LF)</name>
    <dbReference type="NCBI Taxonomy" id="457570"/>
    <lineage>
        <taxon>Bacteria</taxon>
        <taxon>Bacillati</taxon>
        <taxon>Bacillota</taxon>
        <taxon>Clostridia</taxon>
        <taxon>Natranaerobiales</taxon>
        <taxon>Natranaerobiaceae</taxon>
        <taxon>Natranaerobius</taxon>
    </lineage>
</organism>
<feature type="transmembrane region" description="Helical" evidence="1">
    <location>
        <begin position="45"/>
        <end position="63"/>
    </location>
</feature>
<feature type="transmembrane region" description="Helical" evidence="1">
    <location>
        <begin position="175"/>
        <end position="193"/>
    </location>
</feature>
<evidence type="ECO:0000256" key="1">
    <source>
        <dbReference type="SAM" id="Phobius"/>
    </source>
</evidence>
<feature type="transmembrane region" description="Helical" evidence="1">
    <location>
        <begin position="108"/>
        <end position="127"/>
    </location>
</feature>
<feature type="transmembrane region" description="Helical" evidence="1">
    <location>
        <begin position="83"/>
        <end position="102"/>
    </location>
</feature>
<protein>
    <submittedName>
        <fullName evidence="2">Uncharacterized protein</fullName>
    </submittedName>
</protein>
<name>B2A8D8_NATTJ</name>
<evidence type="ECO:0000313" key="3">
    <source>
        <dbReference type="Proteomes" id="UP000001683"/>
    </source>
</evidence>
<proteinExistence type="predicted"/>
<feature type="transmembrane region" description="Helical" evidence="1">
    <location>
        <begin position="12"/>
        <end position="33"/>
    </location>
</feature>
<dbReference type="OrthoDB" id="9810836at2"/>
<dbReference type="RefSeq" id="WP_012447382.1">
    <property type="nucleotide sequence ID" value="NC_010718.1"/>
</dbReference>
<reference evidence="2 3" key="1">
    <citation type="submission" date="2008-04" db="EMBL/GenBank/DDBJ databases">
        <title>Complete sequence of chromosome of Natranaerobius thermophilus JW/NM-WN-LF.</title>
        <authorList>
            <consortium name="US DOE Joint Genome Institute"/>
            <person name="Copeland A."/>
            <person name="Lucas S."/>
            <person name="Lapidus A."/>
            <person name="Glavina del Rio T."/>
            <person name="Dalin E."/>
            <person name="Tice H."/>
            <person name="Bruce D."/>
            <person name="Goodwin L."/>
            <person name="Pitluck S."/>
            <person name="Chertkov O."/>
            <person name="Brettin T."/>
            <person name="Detter J.C."/>
            <person name="Han C."/>
            <person name="Kuske C.R."/>
            <person name="Schmutz J."/>
            <person name="Larimer F."/>
            <person name="Land M."/>
            <person name="Hauser L."/>
            <person name="Kyrpides N."/>
            <person name="Lykidis A."/>
            <person name="Mesbah N.M."/>
            <person name="Wiegel J."/>
        </authorList>
    </citation>
    <scope>NUCLEOTIDE SEQUENCE [LARGE SCALE GENOMIC DNA]</scope>
    <source>
        <strain evidence="3">ATCC BAA-1301 / DSM 18059 / JW/NM-WN-LF</strain>
    </source>
</reference>
<keyword evidence="1" id="KW-0812">Transmembrane</keyword>
<dbReference type="STRING" id="457570.Nther_0919"/>